<comment type="caution">
    <text evidence="8">The sequence shown here is derived from an EMBL/GenBank/DDBJ whole genome shotgun (WGS) entry which is preliminary data.</text>
</comment>
<protein>
    <recommendedName>
        <fullName evidence="3">aldehyde dehydrogenase (NAD(+))</fullName>
        <ecNumber evidence="3">1.2.1.3</ecNumber>
    </recommendedName>
</protein>
<keyword evidence="2 6" id="KW-0560">Oxidoreductase</keyword>
<gene>
    <name evidence="8" type="ORF">H2200_011825</name>
</gene>
<dbReference type="InterPro" id="IPR015590">
    <property type="entry name" value="Aldehyde_DH_dom"/>
</dbReference>
<evidence type="ECO:0000313" key="8">
    <source>
        <dbReference type="EMBL" id="KAJ9603639.1"/>
    </source>
</evidence>
<dbReference type="PANTHER" id="PTHR11699">
    <property type="entry name" value="ALDEHYDE DEHYDROGENASE-RELATED"/>
    <property type="match status" value="1"/>
</dbReference>
<feature type="domain" description="Aldehyde dehydrogenase" evidence="7">
    <location>
        <begin position="18"/>
        <end position="475"/>
    </location>
</feature>
<proteinExistence type="inferred from homology"/>
<comment type="similarity">
    <text evidence="1 6">Belongs to the aldehyde dehydrogenase family.</text>
</comment>
<evidence type="ECO:0000256" key="5">
    <source>
        <dbReference type="PROSITE-ProRule" id="PRU10007"/>
    </source>
</evidence>
<organism evidence="8 9">
    <name type="scientific">Cladophialophora chaetospira</name>
    <dbReference type="NCBI Taxonomy" id="386627"/>
    <lineage>
        <taxon>Eukaryota</taxon>
        <taxon>Fungi</taxon>
        <taxon>Dikarya</taxon>
        <taxon>Ascomycota</taxon>
        <taxon>Pezizomycotina</taxon>
        <taxon>Eurotiomycetes</taxon>
        <taxon>Chaetothyriomycetidae</taxon>
        <taxon>Chaetothyriales</taxon>
        <taxon>Herpotrichiellaceae</taxon>
        <taxon>Cladophialophora</taxon>
    </lineage>
</organism>
<dbReference type="Gene3D" id="3.40.605.10">
    <property type="entry name" value="Aldehyde Dehydrogenase, Chain A, domain 1"/>
    <property type="match status" value="1"/>
</dbReference>
<evidence type="ECO:0000259" key="7">
    <source>
        <dbReference type="Pfam" id="PF00171"/>
    </source>
</evidence>
<dbReference type="SUPFAM" id="SSF53720">
    <property type="entry name" value="ALDH-like"/>
    <property type="match status" value="1"/>
</dbReference>
<sequence length="503" mass="54176">MALPKFQAITRFTYSSSDPNDQFDIHNPATGELITTVQGGGIAEVDKAIEAADHAFHNDWRWRAPRERAQFLLKAADRLEAHFDELATLLSLENGKPISQAREGDVPTVIAVFRYFASLVDKLPHELYDQGAIYSSVLREPFGVVAAILPFNWPPIHFGGKGAPALATGNTIVFKPGDQAPLTVMRMVELVSEVLPPGIVQAVPAAGISVPQALATHTKVKKITFTGSTRAGAAVSKLAADNIVPLSLELGGKNALIVLEDADLDLAARNALDGSYFNSGCACTAASRLLVHSSVNDAFVRKLAAGVRRLKVGHGADEATHVGPLVTKAHQSKVNEYIQLGVSEGAKIEATAPMPTDVRLKDGFFVQPTLFTGVTRTMRIAREEIFGPVAIVIKFDSTEEAISVANESEYGLVCAVFSKNVTEAMRIGRHIDAGMVFLNNYNRMALGTPFGGTKSSGYGREHCLETLKEYTWAKNMRYPTGIGVVGGWSKAPMLMTPELHGKL</sequence>
<evidence type="ECO:0000256" key="2">
    <source>
        <dbReference type="ARBA" id="ARBA00023002"/>
    </source>
</evidence>
<dbReference type="GO" id="GO:0004029">
    <property type="term" value="F:aldehyde dehydrogenase (NAD+) activity"/>
    <property type="evidence" value="ECO:0007669"/>
    <property type="project" value="UniProtKB-EC"/>
</dbReference>
<keyword evidence="9" id="KW-1185">Reference proteome</keyword>
<dbReference type="FunFam" id="3.40.309.10:FF:000012">
    <property type="entry name" value="Betaine aldehyde dehydrogenase"/>
    <property type="match status" value="1"/>
</dbReference>
<comment type="catalytic activity">
    <reaction evidence="4">
        <text>an aldehyde + NAD(+) + H2O = a carboxylate + NADH + 2 H(+)</text>
        <dbReference type="Rhea" id="RHEA:16185"/>
        <dbReference type="ChEBI" id="CHEBI:15377"/>
        <dbReference type="ChEBI" id="CHEBI:15378"/>
        <dbReference type="ChEBI" id="CHEBI:17478"/>
        <dbReference type="ChEBI" id="CHEBI:29067"/>
        <dbReference type="ChEBI" id="CHEBI:57540"/>
        <dbReference type="ChEBI" id="CHEBI:57945"/>
        <dbReference type="EC" id="1.2.1.3"/>
    </reaction>
</comment>
<evidence type="ECO:0000313" key="9">
    <source>
        <dbReference type="Proteomes" id="UP001172673"/>
    </source>
</evidence>
<dbReference type="InterPro" id="IPR029510">
    <property type="entry name" value="Ald_DH_CS_GLU"/>
</dbReference>
<dbReference type="PROSITE" id="PS00687">
    <property type="entry name" value="ALDEHYDE_DEHYDR_GLU"/>
    <property type="match status" value="1"/>
</dbReference>
<evidence type="ECO:0000256" key="6">
    <source>
        <dbReference type="RuleBase" id="RU003345"/>
    </source>
</evidence>
<dbReference type="InterPro" id="IPR016162">
    <property type="entry name" value="Ald_DH_N"/>
</dbReference>
<dbReference type="EMBL" id="JAPDRK010000021">
    <property type="protein sequence ID" value="KAJ9603639.1"/>
    <property type="molecule type" value="Genomic_DNA"/>
</dbReference>
<dbReference type="InterPro" id="IPR016161">
    <property type="entry name" value="Ald_DH/histidinol_DH"/>
</dbReference>
<evidence type="ECO:0000256" key="4">
    <source>
        <dbReference type="ARBA" id="ARBA00049194"/>
    </source>
</evidence>
<dbReference type="EC" id="1.2.1.3" evidence="3"/>
<dbReference type="Gene3D" id="3.40.309.10">
    <property type="entry name" value="Aldehyde Dehydrogenase, Chain A, domain 2"/>
    <property type="match status" value="1"/>
</dbReference>
<evidence type="ECO:0000256" key="3">
    <source>
        <dbReference type="ARBA" id="ARBA00024226"/>
    </source>
</evidence>
<reference evidence="8" key="1">
    <citation type="submission" date="2022-10" db="EMBL/GenBank/DDBJ databases">
        <title>Culturing micro-colonial fungi from biological soil crusts in the Mojave desert and describing Neophaeococcomyces mojavensis, and introducing the new genera and species Taxawa tesnikishii.</title>
        <authorList>
            <person name="Kurbessoian T."/>
            <person name="Stajich J.E."/>
        </authorList>
    </citation>
    <scope>NUCLEOTIDE SEQUENCE</scope>
    <source>
        <strain evidence="8">TK_41</strain>
    </source>
</reference>
<feature type="active site" evidence="5">
    <location>
        <position position="249"/>
    </location>
</feature>
<accession>A0AA38WYT7</accession>
<dbReference type="AlphaFoldDB" id="A0AA38WYT7"/>
<dbReference type="Proteomes" id="UP001172673">
    <property type="component" value="Unassembled WGS sequence"/>
</dbReference>
<dbReference type="Pfam" id="PF00171">
    <property type="entry name" value="Aldedh"/>
    <property type="match status" value="1"/>
</dbReference>
<evidence type="ECO:0000256" key="1">
    <source>
        <dbReference type="ARBA" id="ARBA00009986"/>
    </source>
</evidence>
<dbReference type="FunFam" id="3.40.605.10:FF:000007">
    <property type="entry name" value="NAD/NADP-dependent betaine aldehyde dehydrogenase"/>
    <property type="match status" value="1"/>
</dbReference>
<dbReference type="InterPro" id="IPR016163">
    <property type="entry name" value="Ald_DH_C"/>
</dbReference>
<name>A0AA38WYT7_9EURO</name>